<proteinExistence type="predicted"/>
<dbReference type="EMBL" id="JACEFF010000106">
    <property type="protein sequence ID" value="KAH9643946.1"/>
    <property type="molecule type" value="Genomic_DNA"/>
</dbReference>
<evidence type="ECO:0000313" key="3">
    <source>
        <dbReference type="EMBL" id="KAH9643946.1"/>
    </source>
</evidence>
<feature type="transmembrane region" description="Helical" evidence="2">
    <location>
        <begin position="36"/>
        <end position="60"/>
    </location>
</feature>
<feature type="transmembrane region" description="Helical" evidence="2">
    <location>
        <begin position="72"/>
        <end position="94"/>
    </location>
</feature>
<evidence type="ECO:0000313" key="4">
    <source>
        <dbReference type="Proteomes" id="UP000814243"/>
    </source>
</evidence>
<sequence length="163" mass="18811">MIGVSVSRSDIPNTSNETSEESSELDSELEPIFVPVPYICVNYVLLGLCTITLSYGILSWCLIKKFRNFKNYVFLSGTLVNVIRLSLLAATVMHRDLNTLKFAFSKLIFMSNLSLIYFSTVYNNWMVVMCYMLYVDIVKVFKKDFKKKYVQVTLLTWDTEFNG</sequence>
<gene>
    <name evidence="3" type="ORF">HF086_016496</name>
</gene>
<keyword evidence="2" id="KW-0812">Transmembrane</keyword>
<feature type="compositionally biased region" description="Polar residues" evidence="1">
    <location>
        <begin position="1"/>
        <end position="12"/>
    </location>
</feature>
<feature type="transmembrane region" description="Helical" evidence="2">
    <location>
        <begin position="114"/>
        <end position="138"/>
    </location>
</feature>
<protein>
    <submittedName>
        <fullName evidence="3">Uncharacterized protein</fullName>
    </submittedName>
</protein>
<evidence type="ECO:0000256" key="2">
    <source>
        <dbReference type="SAM" id="Phobius"/>
    </source>
</evidence>
<name>A0A922MW96_SPOEX</name>
<organism evidence="3 4">
    <name type="scientific">Spodoptera exigua</name>
    <name type="common">Beet armyworm</name>
    <name type="synonym">Noctua fulgens</name>
    <dbReference type="NCBI Taxonomy" id="7107"/>
    <lineage>
        <taxon>Eukaryota</taxon>
        <taxon>Metazoa</taxon>
        <taxon>Ecdysozoa</taxon>
        <taxon>Arthropoda</taxon>
        <taxon>Hexapoda</taxon>
        <taxon>Insecta</taxon>
        <taxon>Pterygota</taxon>
        <taxon>Neoptera</taxon>
        <taxon>Endopterygota</taxon>
        <taxon>Lepidoptera</taxon>
        <taxon>Glossata</taxon>
        <taxon>Ditrysia</taxon>
        <taxon>Noctuoidea</taxon>
        <taxon>Noctuidae</taxon>
        <taxon>Amphipyrinae</taxon>
        <taxon>Spodoptera</taxon>
    </lineage>
</organism>
<evidence type="ECO:0000256" key="1">
    <source>
        <dbReference type="SAM" id="MobiDB-lite"/>
    </source>
</evidence>
<keyword evidence="2" id="KW-1133">Transmembrane helix</keyword>
<dbReference type="AlphaFoldDB" id="A0A922MW96"/>
<comment type="caution">
    <text evidence="3">The sequence shown here is derived from an EMBL/GenBank/DDBJ whole genome shotgun (WGS) entry which is preliminary data.</text>
</comment>
<dbReference type="Proteomes" id="UP000814243">
    <property type="component" value="Unassembled WGS sequence"/>
</dbReference>
<reference evidence="3" key="1">
    <citation type="journal article" date="2021" name="G3 (Bethesda)">
        <title>Genome and transcriptome analysis of the beet armyworm Spodoptera exigua reveals targets for pest control. .</title>
        <authorList>
            <person name="Simon S."/>
            <person name="Breeschoten T."/>
            <person name="Jansen H.J."/>
            <person name="Dirks R.P."/>
            <person name="Schranz M.E."/>
            <person name="Ros V.I.D."/>
        </authorList>
    </citation>
    <scope>NUCLEOTIDE SEQUENCE</scope>
    <source>
        <strain evidence="3">TB_SE_WUR_2020</strain>
    </source>
</reference>
<feature type="region of interest" description="Disordered" evidence="1">
    <location>
        <begin position="1"/>
        <end position="24"/>
    </location>
</feature>
<keyword evidence="2" id="KW-0472">Membrane</keyword>
<accession>A0A922MW96</accession>